<dbReference type="Proteomes" id="UP001060123">
    <property type="component" value="Plasmid pWSM1592_1"/>
</dbReference>
<sequence>MSHELANSADCLAAPVDTSSVSPLPPRRRVLAVLSALMGFASISTDLYLPAMPAMGRDFGADPGSIELTVSGFLIGFSLGQLFWGPVGDRYGRRLPVAVGLLLFVIGSAGCAMSGSAAEMILWRVVQAIGACSGVVLARAMVRDLYEGSRAAQMLSILITIMAVAPLLGPIVGGQILAIAGWRSIFWVLVAVGLATLAALFTVPETLPAERRNKNSITDAVLGYGKLLANRRLLGFAAAGGFFYAGIYAYIAGTPFAYIDYYHVPAGLYGVLFALGIVGIMVTNMVNSRLVTRLGSTTILRFGTFGAMASGFAILVAGATGWGGLWALTTLLFVFVSWSGLIVANSIGGALQDFPEQAGAVSALVGAIHYGSGIAGSAAVSALADGTPWALTLVIGVAGIGSFGSLVLVAPGRRLDLASL</sequence>
<dbReference type="RefSeq" id="WP_037142618.1">
    <property type="nucleotide sequence ID" value="NZ_CP104144.1"/>
</dbReference>
<feature type="transmembrane region" description="Helical" evidence="8">
    <location>
        <begin position="266"/>
        <end position="286"/>
    </location>
</feature>
<feature type="transmembrane region" description="Helical" evidence="8">
    <location>
        <begin position="325"/>
        <end position="348"/>
    </location>
</feature>
<name>A0A2N0DEK3_RHISU</name>
<keyword evidence="13" id="KW-1185">Reference proteome</keyword>
<dbReference type="InterPro" id="IPR004812">
    <property type="entry name" value="Efflux_drug-R_Bcr/CmlA"/>
</dbReference>
<dbReference type="NCBIfam" id="TIGR00710">
    <property type="entry name" value="efflux_Bcr_CflA"/>
    <property type="match status" value="1"/>
</dbReference>
<keyword evidence="6 8" id="KW-1133">Transmembrane helix</keyword>
<protein>
    <recommendedName>
        <fullName evidence="8">Bcr/CflA family efflux transporter</fullName>
    </recommendedName>
</protein>
<evidence type="ECO:0000313" key="10">
    <source>
        <dbReference type="EMBL" id="PKA44537.1"/>
    </source>
</evidence>
<comment type="subcellular location">
    <subcellularLocation>
        <location evidence="8">Cell inner membrane</location>
        <topology evidence="8">Multi-pass membrane protein</topology>
    </subcellularLocation>
    <subcellularLocation>
        <location evidence="1">Cell membrane</location>
        <topology evidence="1">Multi-pass membrane protein</topology>
    </subcellularLocation>
</comment>
<evidence type="ECO:0000259" key="9">
    <source>
        <dbReference type="PROSITE" id="PS50850"/>
    </source>
</evidence>
<dbReference type="PANTHER" id="PTHR23502">
    <property type="entry name" value="MAJOR FACILITATOR SUPERFAMILY"/>
    <property type="match status" value="1"/>
</dbReference>
<feature type="transmembrane region" description="Helical" evidence="8">
    <location>
        <begin position="68"/>
        <end position="85"/>
    </location>
</feature>
<dbReference type="STRING" id="1041146.GCA_000427985_01936"/>
<feature type="transmembrane region" description="Helical" evidence="8">
    <location>
        <begin position="97"/>
        <end position="115"/>
    </location>
</feature>
<reference evidence="10 12" key="1">
    <citation type="submission" date="2017-11" db="EMBL/GenBank/DDBJ databases">
        <authorList>
            <person name="Han C.G."/>
        </authorList>
    </citation>
    <scope>NUCLEOTIDE SEQUENCE [LARGE SCALE GENOMIC DNA]</scope>
    <source>
        <strain evidence="10 12">HCNT1</strain>
    </source>
</reference>
<gene>
    <name evidence="10" type="ORF">CWR43_01300</name>
    <name evidence="11" type="ORF">N2599_21845</name>
</gene>
<feature type="transmembrane region" description="Helical" evidence="8">
    <location>
        <begin position="121"/>
        <end position="142"/>
    </location>
</feature>
<evidence type="ECO:0000256" key="8">
    <source>
        <dbReference type="RuleBase" id="RU365088"/>
    </source>
</evidence>
<dbReference type="PANTHER" id="PTHR23502:SF132">
    <property type="entry name" value="POLYAMINE TRANSPORTER 2-RELATED"/>
    <property type="match status" value="1"/>
</dbReference>
<evidence type="ECO:0000256" key="2">
    <source>
        <dbReference type="ARBA" id="ARBA00006236"/>
    </source>
</evidence>
<keyword evidence="11" id="KW-0614">Plasmid</keyword>
<dbReference type="EMBL" id="CP104144">
    <property type="protein sequence ID" value="UWU17953.1"/>
    <property type="molecule type" value="Genomic_DNA"/>
</dbReference>
<evidence type="ECO:0000256" key="6">
    <source>
        <dbReference type="ARBA" id="ARBA00022989"/>
    </source>
</evidence>
<feature type="transmembrane region" description="Helical" evidence="8">
    <location>
        <begin position="233"/>
        <end position="251"/>
    </location>
</feature>
<keyword evidence="4" id="KW-1003">Cell membrane</keyword>
<dbReference type="Gene3D" id="1.20.1720.10">
    <property type="entry name" value="Multidrug resistance protein D"/>
    <property type="match status" value="1"/>
</dbReference>
<dbReference type="PROSITE" id="PS50850">
    <property type="entry name" value="MFS"/>
    <property type="match status" value="1"/>
</dbReference>
<dbReference type="GO" id="GO:0005886">
    <property type="term" value="C:plasma membrane"/>
    <property type="evidence" value="ECO:0007669"/>
    <property type="project" value="UniProtKB-SubCell"/>
</dbReference>
<evidence type="ECO:0000256" key="7">
    <source>
        <dbReference type="ARBA" id="ARBA00023136"/>
    </source>
</evidence>
<accession>A0A2N0DEK3</accession>
<dbReference type="GO" id="GO:1990961">
    <property type="term" value="P:xenobiotic detoxification by transmembrane export across the plasma membrane"/>
    <property type="evidence" value="ECO:0007669"/>
    <property type="project" value="InterPro"/>
</dbReference>
<dbReference type="EMBL" id="PIQN01000003">
    <property type="protein sequence ID" value="PKA44537.1"/>
    <property type="molecule type" value="Genomic_DNA"/>
</dbReference>
<dbReference type="InterPro" id="IPR020846">
    <property type="entry name" value="MFS_dom"/>
</dbReference>
<dbReference type="AlphaFoldDB" id="A0A2N0DEK3"/>
<geneLocation type="plasmid" evidence="11 13">
    <name>pWSM1592_1</name>
</geneLocation>
<evidence type="ECO:0000256" key="5">
    <source>
        <dbReference type="ARBA" id="ARBA00022692"/>
    </source>
</evidence>
<dbReference type="SUPFAM" id="SSF103473">
    <property type="entry name" value="MFS general substrate transporter"/>
    <property type="match status" value="1"/>
</dbReference>
<dbReference type="GO" id="GO:0042910">
    <property type="term" value="F:xenobiotic transmembrane transporter activity"/>
    <property type="evidence" value="ECO:0007669"/>
    <property type="project" value="InterPro"/>
</dbReference>
<dbReference type="InterPro" id="IPR011701">
    <property type="entry name" value="MFS"/>
</dbReference>
<dbReference type="InterPro" id="IPR036259">
    <property type="entry name" value="MFS_trans_sf"/>
</dbReference>
<feature type="transmembrane region" description="Helical" evidence="8">
    <location>
        <begin position="184"/>
        <end position="203"/>
    </location>
</feature>
<dbReference type="Proteomes" id="UP000232164">
    <property type="component" value="Unassembled WGS sequence"/>
</dbReference>
<comment type="similarity">
    <text evidence="2 8">Belongs to the major facilitator superfamily. Bcr/CmlA family.</text>
</comment>
<dbReference type="GO" id="GO:0015385">
    <property type="term" value="F:sodium:proton antiporter activity"/>
    <property type="evidence" value="ECO:0007669"/>
    <property type="project" value="TreeGrafter"/>
</dbReference>
<reference evidence="11" key="3">
    <citation type="submission" date="2022-09" db="EMBL/GenBank/DDBJ databases">
        <title>Australian commercial rhizobial inoculants.</title>
        <authorList>
            <person name="Kohlmeier M.G."/>
            <person name="O'Hara G.W."/>
            <person name="Colombi E."/>
            <person name="Ramsay J.P."/>
            <person name="Terpolilli J."/>
        </authorList>
    </citation>
    <scope>NUCLEOTIDE SEQUENCE</scope>
    <source>
        <strain evidence="11">WSM1592</strain>
        <plasmid evidence="11">pWSM1592_1</plasmid>
    </source>
</reference>
<evidence type="ECO:0000256" key="4">
    <source>
        <dbReference type="ARBA" id="ARBA00022475"/>
    </source>
</evidence>
<feature type="transmembrane region" description="Helical" evidence="8">
    <location>
        <begin position="154"/>
        <end position="178"/>
    </location>
</feature>
<feature type="domain" description="Major facilitator superfamily (MFS) profile" evidence="9">
    <location>
        <begin position="30"/>
        <end position="413"/>
    </location>
</feature>
<evidence type="ECO:0000313" key="13">
    <source>
        <dbReference type="Proteomes" id="UP001060123"/>
    </source>
</evidence>
<dbReference type="CDD" id="cd17320">
    <property type="entry name" value="MFS_MdfA_MDR_like"/>
    <property type="match status" value="1"/>
</dbReference>
<feature type="transmembrane region" description="Helical" evidence="8">
    <location>
        <begin position="298"/>
        <end position="319"/>
    </location>
</feature>
<proteinExistence type="inferred from homology"/>
<feature type="transmembrane region" description="Helical" evidence="8">
    <location>
        <begin position="389"/>
        <end position="410"/>
    </location>
</feature>
<keyword evidence="7 8" id="KW-0472">Membrane</keyword>
<reference evidence="10 12" key="2">
    <citation type="submission" date="2017-12" db="EMBL/GenBank/DDBJ databases">
        <title>Genome sequence of Rhizobium sullae HCNT1 isolated from Sulla coronaria nodules and featuring peculiar denitrification phenotypes.</title>
        <authorList>
            <person name="De Diego-Diaz B."/>
            <person name="Treu L."/>
            <person name="Campanaro S."/>
            <person name="Da Silva Duarte V."/>
            <person name="Basaglia M."/>
            <person name="Favaro L."/>
            <person name="Casella S."/>
            <person name="Squartini A."/>
        </authorList>
    </citation>
    <scope>NUCLEOTIDE SEQUENCE [LARGE SCALE GENOMIC DNA]</scope>
    <source>
        <strain evidence="10 12">HCNT1</strain>
    </source>
</reference>
<feature type="transmembrane region" description="Helical" evidence="8">
    <location>
        <begin position="30"/>
        <end position="48"/>
    </location>
</feature>
<feature type="transmembrane region" description="Helical" evidence="8">
    <location>
        <begin position="360"/>
        <end position="383"/>
    </location>
</feature>
<keyword evidence="5 8" id="KW-0812">Transmembrane</keyword>
<evidence type="ECO:0000256" key="1">
    <source>
        <dbReference type="ARBA" id="ARBA00004651"/>
    </source>
</evidence>
<evidence type="ECO:0000313" key="11">
    <source>
        <dbReference type="EMBL" id="UWU17953.1"/>
    </source>
</evidence>
<evidence type="ECO:0000313" key="12">
    <source>
        <dbReference type="Proteomes" id="UP000232164"/>
    </source>
</evidence>
<organism evidence="10 12">
    <name type="scientific">Rhizobium sullae</name>
    <name type="common">Rhizobium hedysari</name>
    <dbReference type="NCBI Taxonomy" id="50338"/>
    <lineage>
        <taxon>Bacteria</taxon>
        <taxon>Pseudomonadati</taxon>
        <taxon>Pseudomonadota</taxon>
        <taxon>Alphaproteobacteria</taxon>
        <taxon>Hyphomicrobiales</taxon>
        <taxon>Rhizobiaceae</taxon>
        <taxon>Rhizobium/Agrobacterium group</taxon>
        <taxon>Rhizobium</taxon>
    </lineage>
</organism>
<keyword evidence="3 8" id="KW-0813">Transport</keyword>
<evidence type="ECO:0000256" key="3">
    <source>
        <dbReference type="ARBA" id="ARBA00022448"/>
    </source>
</evidence>
<dbReference type="Pfam" id="PF07690">
    <property type="entry name" value="MFS_1"/>
    <property type="match status" value="1"/>
</dbReference>
<keyword evidence="8" id="KW-0997">Cell inner membrane</keyword>